<proteinExistence type="predicted"/>
<dbReference type="AlphaFoldDB" id="A0A1R1S434"/>
<dbReference type="EMBL" id="ASQP01000566">
    <property type="protein sequence ID" value="OMI33037.1"/>
    <property type="molecule type" value="Genomic_DNA"/>
</dbReference>
<accession>A0A1R1S434</accession>
<evidence type="ECO:0000313" key="1">
    <source>
        <dbReference type="EMBL" id="OMI33037.1"/>
    </source>
</evidence>
<organism evidence="1 2">
    <name type="scientific">Streptomyces sparsogenes DSM 40356</name>
    <dbReference type="NCBI Taxonomy" id="1331668"/>
    <lineage>
        <taxon>Bacteria</taxon>
        <taxon>Bacillati</taxon>
        <taxon>Actinomycetota</taxon>
        <taxon>Actinomycetes</taxon>
        <taxon>Kitasatosporales</taxon>
        <taxon>Streptomycetaceae</taxon>
        <taxon>Streptomyces</taxon>
    </lineage>
</organism>
<sequence>MLAQIVATAPPAHELHDTERLAAFHLTLPQHLSLIALTTTSVIGPWSQRPGRPRATTHPSHS</sequence>
<evidence type="ECO:0000313" key="2">
    <source>
        <dbReference type="Proteomes" id="UP000186168"/>
    </source>
</evidence>
<name>A0A1R1S434_9ACTN</name>
<protein>
    <submittedName>
        <fullName evidence="1">Uncharacterized protein</fullName>
    </submittedName>
</protein>
<dbReference type="GeneID" id="96747140"/>
<reference evidence="1 2" key="1">
    <citation type="submission" date="2013-05" db="EMBL/GenBank/DDBJ databases">
        <title>Genome sequence of Streptomyces sparsogenes DSM 40356.</title>
        <authorList>
            <person name="Coyne S."/>
            <person name="Seebeck F.P."/>
        </authorList>
    </citation>
    <scope>NUCLEOTIDE SEQUENCE [LARGE SCALE GENOMIC DNA]</scope>
    <source>
        <strain evidence="1 2">DSM 40356</strain>
    </source>
</reference>
<gene>
    <name evidence="1" type="ORF">SPAR_43486</name>
</gene>
<comment type="caution">
    <text evidence="1">The sequence shown here is derived from an EMBL/GenBank/DDBJ whole genome shotgun (WGS) entry which is preliminary data.</text>
</comment>
<dbReference type="Proteomes" id="UP000186168">
    <property type="component" value="Unassembled WGS sequence"/>
</dbReference>
<dbReference type="RefSeq" id="WP_245738392.1">
    <property type="nucleotide sequence ID" value="NZ_ASQP01000566.1"/>
</dbReference>
<keyword evidence="2" id="KW-1185">Reference proteome</keyword>